<proteinExistence type="predicted"/>
<accession>A0A1A0HJL4</accession>
<keyword evidence="1" id="KW-0472">Membrane</keyword>
<protein>
    <submittedName>
        <fullName evidence="2">Uncharacterized protein</fullName>
    </submittedName>
</protein>
<gene>
    <name evidence="2" type="ORF">METBIDRAFT_119944</name>
</gene>
<reference evidence="2 3" key="1">
    <citation type="submission" date="2016-05" db="EMBL/GenBank/DDBJ databases">
        <title>Comparative genomics of biotechnologically important yeasts.</title>
        <authorList>
            <consortium name="DOE Joint Genome Institute"/>
            <person name="Riley R."/>
            <person name="Haridas S."/>
            <person name="Wolfe K.H."/>
            <person name="Lopes M.R."/>
            <person name="Hittinger C.T."/>
            <person name="Goker M."/>
            <person name="Salamov A."/>
            <person name="Wisecaver J."/>
            <person name="Long T.M."/>
            <person name="Aerts A.L."/>
            <person name="Barry K."/>
            <person name="Choi C."/>
            <person name="Clum A."/>
            <person name="Coughlan A.Y."/>
            <person name="Deshpande S."/>
            <person name="Douglass A.P."/>
            <person name="Hanson S.J."/>
            <person name="Klenk H.-P."/>
            <person name="LaButti K."/>
            <person name="Lapidus A."/>
            <person name="Lindquist E."/>
            <person name="Lipzen A."/>
            <person name="Meier-kolthoff J.P."/>
            <person name="Ohm R.A."/>
            <person name="Otillar R.P."/>
            <person name="Pangilinan J."/>
            <person name="Peng Y."/>
            <person name="Rokas A."/>
            <person name="Rosa C.A."/>
            <person name="Scheuner C."/>
            <person name="Sibirny A.A."/>
            <person name="Slot J.C."/>
            <person name="Stielow J.B."/>
            <person name="Sun H."/>
            <person name="Kurtzman C.P."/>
            <person name="Blackwell M."/>
            <person name="Grigoriev I.V."/>
            <person name="Jeffries T.W."/>
        </authorList>
    </citation>
    <scope>NUCLEOTIDE SEQUENCE [LARGE SCALE GENOMIC DNA]</scope>
    <source>
        <strain evidence="2 3">NRRL YB-4993</strain>
    </source>
</reference>
<comment type="caution">
    <text evidence="2">The sequence shown here is derived from an EMBL/GenBank/DDBJ whole genome shotgun (WGS) entry which is preliminary data.</text>
</comment>
<dbReference type="GeneID" id="30027115"/>
<organism evidence="2 3">
    <name type="scientific">Metschnikowia bicuspidata var. bicuspidata NRRL YB-4993</name>
    <dbReference type="NCBI Taxonomy" id="869754"/>
    <lineage>
        <taxon>Eukaryota</taxon>
        <taxon>Fungi</taxon>
        <taxon>Dikarya</taxon>
        <taxon>Ascomycota</taxon>
        <taxon>Saccharomycotina</taxon>
        <taxon>Pichiomycetes</taxon>
        <taxon>Metschnikowiaceae</taxon>
        <taxon>Metschnikowia</taxon>
    </lineage>
</organism>
<name>A0A1A0HJL4_9ASCO</name>
<dbReference type="RefSeq" id="XP_018714667.1">
    <property type="nucleotide sequence ID" value="XM_018854139.1"/>
</dbReference>
<feature type="transmembrane region" description="Helical" evidence="1">
    <location>
        <begin position="83"/>
        <end position="102"/>
    </location>
</feature>
<keyword evidence="1" id="KW-1133">Transmembrane helix</keyword>
<dbReference type="AlphaFoldDB" id="A0A1A0HJL4"/>
<evidence type="ECO:0000256" key="1">
    <source>
        <dbReference type="SAM" id="Phobius"/>
    </source>
</evidence>
<evidence type="ECO:0000313" key="3">
    <source>
        <dbReference type="Proteomes" id="UP000092555"/>
    </source>
</evidence>
<dbReference type="Proteomes" id="UP000092555">
    <property type="component" value="Unassembled WGS sequence"/>
</dbReference>
<keyword evidence="3" id="KW-1185">Reference proteome</keyword>
<sequence>MSKRNSERGHRCLGVLRNCPLAVGPRHVTPWQGGARERLAVFFLFLRIGISLWTETNRDAPHRVGARPELSAVLYLETLARHYVPGICALMASFFFFVKISTLSPAT</sequence>
<evidence type="ECO:0000313" key="2">
    <source>
        <dbReference type="EMBL" id="OBA24186.1"/>
    </source>
</evidence>
<keyword evidence="1" id="KW-0812">Transmembrane</keyword>
<dbReference type="EMBL" id="LXTC01000001">
    <property type="protein sequence ID" value="OBA24186.1"/>
    <property type="molecule type" value="Genomic_DNA"/>
</dbReference>